<organism evidence="4 5">
    <name type="scientific">Kwoniella newhampshirensis</name>
    <dbReference type="NCBI Taxonomy" id="1651941"/>
    <lineage>
        <taxon>Eukaryota</taxon>
        <taxon>Fungi</taxon>
        <taxon>Dikarya</taxon>
        <taxon>Basidiomycota</taxon>
        <taxon>Agaricomycotina</taxon>
        <taxon>Tremellomycetes</taxon>
        <taxon>Tremellales</taxon>
        <taxon>Cryptococcaceae</taxon>
        <taxon>Kwoniella</taxon>
    </lineage>
</organism>
<gene>
    <name evidence="4" type="ORF">IAR55_006939</name>
</gene>
<dbReference type="GO" id="GO:0030170">
    <property type="term" value="F:pyridoxal phosphate binding"/>
    <property type="evidence" value="ECO:0007669"/>
    <property type="project" value="InterPro"/>
</dbReference>
<dbReference type="InterPro" id="IPR015421">
    <property type="entry name" value="PyrdxlP-dep_Trfase_major"/>
</dbReference>
<evidence type="ECO:0008006" key="6">
    <source>
        <dbReference type="Google" id="ProtNLM"/>
    </source>
</evidence>
<dbReference type="InterPro" id="IPR005814">
    <property type="entry name" value="Aminotrans_3"/>
</dbReference>
<dbReference type="AlphaFoldDB" id="A0AAW0YGV7"/>
<reference evidence="4 5" key="1">
    <citation type="journal article" date="2024" name="bioRxiv">
        <title>Comparative genomics of Cryptococcus and Kwoniella reveals pathogenesis evolution and contrasting karyotype dynamics via intercentromeric recombination or chromosome fusion.</title>
        <authorList>
            <person name="Coelho M.A."/>
            <person name="David-Palma M."/>
            <person name="Shea T."/>
            <person name="Bowers K."/>
            <person name="McGinley-Smith S."/>
            <person name="Mohammad A.W."/>
            <person name="Gnirke A."/>
            <person name="Yurkov A.M."/>
            <person name="Nowrousian M."/>
            <person name="Sun S."/>
            <person name="Cuomo C.A."/>
            <person name="Heitman J."/>
        </authorList>
    </citation>
    <scope>NUCLEOTIDE SEQUENCE [LARGE SCALE GENOMIC DNA]</scope>
    <source>
        <strain evidence="4 5">CBS 13917</strain>
    </source>
</reference>
<dbReference type="PANTHER" id="PTHR43713:SF3">
    <property type="entry name" value="GLUTAMATE-1-SEMIALDEHYDE 2,1-AMINOMUTASE 1, CHLOROPLASTIC-RELATED"/>
    <property type="match status" value="1"/>
</dbReference>
<comment type="similarity">
    <text evidence="3">Belongs to the class-III pyridoxal-phosphate-dependent aminotransferase family.</text>
</comment>
<evidence type="ECO:0000256" key="3">
    <source>
        <dbReference type="RuleBase" id="RU003560"/>
    </source>
</evidence>
<dbReference type="RefSeq" id="XP_066799709.1">
    <property type="nucleotide sequence ID" value="XM_066950017.1"/>
</dbReference>
<evidence type="ECO:0000313" key="4">
    <source>
        <dbReference type="EMBL" id="KAK8844145.1"/>
    </source>
</evidence>
<dbReference type="SUPFAM" id="SSF53383">
    <property type="entry name" value="PLP-dependent transferases"/>
    <property type="match status" value="1"/>
</dbReference>
<evidence type="ECO:0000256" key="2">
    <source>
        <dbReference type="ARBA" id="ARBA00022898"/>
    </source>
</evidence>
<dbReference type="Gene3D" id="3.40.640.10">
    <property type="entry name" value="Type I PLP-dependent aspartate aminotransferase-like (Major domain)"/>
    <property type="match status" value="1"/>
</dbReference>
<comment type="caution">
    <text evidence="4">The sequence shown here is derived from an EMBL/GenBank/DDBJ whole genome shotgun (WGS) entry which is preliminary data.</text>
</comment>
<evidence type="ECO:0000313" key="5">
    <source>
        <dbReference type="Proteomes" id="UP001388673"/>
    </source>
</evidence>
<sequence>MTYTTLASALWEAERSYASKNPKSAQAYGQATDHLPGGSTRSSIFVHPFPLFIEKGEGGELTDVDGHVYMDFVSDFTSGIYGKTHPLIRSAIISALDNGLQLGAHSTSESHLASLLCARFPSIDLIRFANSGTEANILAITAALRHTGKRKVVVFEDGYHGSVLSHFELSGSNWGGTHDMKVPFDYLVCPYNDIAGSDRVIQAHSDEIGAILVEPMLGAGGCIPGDIDFLQYLRTKATDIGAALIFDEVQTARLSTGGRQKTLDIVPDMTTLGKFFGGGFAFGAFGGNRSIMQMFDARSSGAISHGGTFNNSPLTMAAGAVAVEKILTEEALADLNQLGDWMRDSLNEAFESKSLPFKMTGLGSINQVHCTLSKDSRTTGLSLLFHKLLGRGYWIAQRGLISLSFAMTRKDVEGFVNAVIGCAEEVGKLAR</sequence>
<accession>A0AAW0YGV7</accession>
<dbReference type="InterPro" id="IPR015422">
    <property type="entry name" value="PyrdxlP-dep_Trfase_small"/>
</dbReference>
<dbReference type="Pfam" id="PF00202">
    <property type="entry name" value="Aminotran_3"/>
    <property type="match status" value="1"/>
</dbReference>
<keyword evidence="5" id="KW-1185">Reference proteome</keyword>
<dbReference type="Gene3D" id="3.90.1150.10">
    <property type="entry name" value="Aspartate Aminotransferase, domain 1"/>
    <property type="match status" value="1"/>
</dbReference>
<dbReference type="Proteomes" id="UP001388673">
    <property type="component" value="Unassembled WGS sequence"/>
</dbReference>
<protein>
    <recommendedName>
        <fullName evidence="6">Glutamate-1-semialdehyde 2,1-aminomutase</fullName>
    </recommendedName>
</protein>
<dbReference type="InterPro" id="IPR015424">
    <property type="entry name" value="PyrdxlP-dep_Trfase"/>
</dbReference>
<dbReference type="GO" id="GO:0008483">
    <property type="term" value="F:transaminase activity"/>
    <property type="evidence" value="ECO:0007669"/>
    <property type="project" value="InterPro"/>
</dbReference>
<dbReference type="GeneID" id="92184197"/>
<proteinExistence type="inferred from homology"/>
<dbReference type="EMBL" id="JBCAWK010000014">
    <property type="protein sequence ID" value="KAK8844145.1"/>
    <property type="molecule type" value="Genomic_DNA"/>
</dbReference>
<keyword evidence="2 3" id="KW-0663">Pyridoxal phosphate</keyword>
<comment type="cofactor">
    <cofactor evidence="1">
        <name>pyridoxal 5'-phosphate</name>
        <dbReference type="ChEBI" id="CHEBI:597326"/>
    </cofactor>
</comment>
<dbReference type="KEGG" id="kne:92184197"/>
<name>A0AAW0YGV7_9TREE</name>
<evidence type="ECO:0000256" key="1">
    <source>
        <dbReference type="ARBA" id="ARBA00001933"/>
    </source>
</evidence>
<dbReference type="PANTHER" id="PTHR43713">
    <property type="entry name" value="GLUTAMATE-1-SEMIALDEHYDE 2,1-AMINOMUTASE"/>
    <property type="match status" value="1"/>
</dbReference>